<keyword evidence="3" id="KW-0227">DNA damage</keyword>
<keyword evidence="10" id="KW-1185">Reference proteome</keyword>
<evidence type="ECO:0000256" key="5">
    <source>
        <dbReference type="ARBA" id="ARBA00023125"/>
    </source>
</evidence>
<dbReference type="Gene3D" id="3.40.1170.10">
    <property type="entry name" value="DNA repair protein MutS, domain I"/>
    <property type="match status" value="1"/>
</dbReference>
<reference evidence="9 10" key="1">
    <citation type="journal article" date="2012" name="Stand. Genomic Sci.">
        <title>Complete genome sequence of the sulfur compounds oxidizing chemolithoautotroph Sulfuricurvum kujiense type strain (YK-1(T)).</title>
        <authorList>
            <person name="Han C."/>
            <person name="Kotsyurbenko O."/>
            <person name="Chertkov O."/>
            <person name="Held B."/>
            <person name="Lapidus A."/>
            <person name="Nolan M."/>
            <person name="Lucas S."/>
            <person name="Hammon N."/>
            <person name="Deshpande S."/>
            <person name="Cheng J.F."/>
            <person name="Tapia R."/>
            <person name="Goodwin L.A."/>
            <person name="Pitluck S."/>
            <person name="Liolios K."/>
            <person name="Pagani I."/>
            <person name="Ivanova N."/>
            <person name="Mavromatis K."/>
            <person name="Mikhailova N."/>
            <person name="Pati A."/>
            <person name="Chen A."/>
            <person name="Palaniappan K."/>
            <person name="Land M."/>
            <person name="Hauser L."/>
            <person name="Chang Y.J."/>
            <person name="Jeffries C.D."/>
            <person name="Brambilla E.M."/>
            <person name="Rohde M."/>
            <person name="Spring S."/>
            <person name="Sikorski J."/>
            <person name="Goker M."/>
            <person name="Woyke T."/>
            <person name="Bristow J."/>
            <person name="Eisen J.A."/>
            <person name="Markowitz V."/>
            <person name="Hugenholtz P."/>
            <person name="Kyrpides N.C."/>
            <person name="Klenk H.P."/>
            <person name="Detter J.C."/>
        </authorList>
    </citation>
    <scope>NUCLEOTIDE SEQUENCE [LARGE SCALE GENOMIC DNA]</scope>
    <source>
        <strain evidence="10">ATCC BAA-921 / DSM 16994 / JCM 11577 / YK-1</strain>
    </source>
</reference>
<dbReference type="KEGG" id="sku:Sulku_0894"/>
<dbReference type="EMBL" id="CP002355">
    <property type="protein sequence ID" value="ADR33560.1"/>
    <property type="molecule type" value="Genomic_DNA"/>
</dbReference>
<evidence type="ECO:0000256" key="1">
    <source>
        <dbReference type="ARBA" id="ARBA00006271"/>
    </source>
</evidence>
<dbReference type="Pfam" id="PF00488">
    <property type="entry name" value="MutS_V"/>
    <property type="match status" value="1"/>
</dbReference>
<dbReference type="SMART" id="SM00533">
    <property type="entry name" value="MUTSd"/>
    <property type="match status" value="1"/>
</dbReference>
<evidence type="ECO:0000256" key="2">
    <source>
        <dbReference type="ARBA" id="ARBA00022741"/>
    </source>
</evidence>
<dbReference type="GO" id="GO:0030983">
    <property type="term" value="F:mismatched DNA binding"/>
    <property type="evidence" value="ECO:0007669"/>
    <property type="project" value="InterPro"/>
</dbReference>
<dbReference type="Pfam" id="PF05192">
    <property type="entry name" value="MutS_III"/>
    <property type="match status" value="1"/>
</dbReference>
<dbReference type="InterPro" id="IPR016151">
    <property type="entry name" value="DNA_mismatch_repair_MutS_N"/>
</dbReference>
<dbReference type="PIRSF" id="PIRSF037677">
    <property type="entry name" value="DNA_mis_repair_Msh6"/>
    <property type="match status" value="1"/>
</dbReference>
<dbReference type="SMART" id="SM00534">
    <property type="entry name" value="MUTSac"/>
    <property type="match status" value="1"/>
</dbReference>
<dbReference type="CDD" id="cd00085">
    <property type="entry name" value="HNHc"/>
    <property type="match status" value="1"/>
</dbReference>
<dbReference type="InterPro" id="IPR007696">
    <property type="entry name" value="DNA_mismatch_repair_MutS_core"/>
</dbReference>
<dbReference type="Pfam" id="PF01624">
    <property type="entry name" value="MutS_I"/>
    <property type="match status" value="1"/>
</dbReference>
<organism evidence="9 10">
    <name type="scientific">Sulfuricurvum kujiense (strain ATCC BAA-921 / DSM 16994 / JCM 11577 / YK-1)</name>
    <dbReference type="NCBI Taxonomy" id="709032"/>
    <lineage>
        <taxon>Bacteria</taxon>
        <taxon>Pseudomonadati</taxon>
        <taxon>Campylobacterota</taxon>
        <taxon>Epsilonproteobacteria</taxon>
        <taxon>Campylobacterales</taxon>
        <taxon>Sulfurimonadaceae</taxon>
        <taxon>Sulfuricurvum</taxon>
    </lineage>
</organism>
<gene>
    <name evidence="9" type="ordered locus">Sulku_0894</name>
</gene>
<dbReference type="InterPro" id="IPR045076">
    <property type="entry name" value="MutS"/>
</dbReference>
<evidence type="ECO:0000256" key="6">
    <source>
        <dbReference type="ARBA" id="ARBA00023204"/>
    </source>
</evidence>
<evidence type="ECO:0000259" key="8">
    <source>
        <dbReference type="SMART" id="SM00534"/>
    </source>
</evidence>
<dbReference type="AlphaFoldDB" id="E4U2B0"/>
<dbReference type="SUPFAM" id="SSF48334">
    <property type="entry name" value="DNA repair protein MutS, domain III"/>
    <property type="match status" value="1"/>
</dbReference>
<evidence type="ECO:0000256" key="4">
    <source>
        <dbReference type="ARBA" id="ARBA00022840"/>
    </source>
</evidence>
<dbReference type="GO" id="GO:0140664">
    <property type="term" value="F:ATP-dependent DNA damage sensor activity"/>
    <property type="evidence" value="ECO:0007669"/>
    <property type="project" value="InterPro"/>
</dbReference>
<keyword evidence="2" id="KW-0547">Nucleotide-binding</keyword>
<keyword evidence="6" id="KW-0234">DNA repair</keyword>
<dbReference type="PANTHER" id="PTHR11361:SF34">
    <property type="entry name" value="DNA MISMATCH REPAIR PROTEIN MSH1, MITOCHONDRIAL"/>
    <property type="match status" value="1"/>
</dbReference>
<dbReference type="SUPFAM" id="SSF53150">
    <property type="entry name" value="DNA repair protein MutS, domain II"/>
    <property type="match status" value="1"/>
</dbReference>
<name>E4U2B0_SULKY</name>
<dbReference type="STRING" id="709032.Sulku_0894"/>
<dbReference type="InterPro" id="IPR036678">
    <property type="entry name" value="MutS_con_dom_sf"/>
</dbReference>
<dbReference type="OrthoDB" id="9802448at2"/>
<evidence type="ECO:0000313" key="9">
    <source>
        <dbReference type="EMBL" id="ADR33560.1"/>
    </source>
</evidence>
<dbReference type="HOGENOM" id="CLU_002472_3_1_7"/>
<dbReference type="InterPro" id="IPR017261">
    <property type="entry name" value="DNA_mismatch_repair_MutS/MSH"/>
</dbReference>
<keyword evidence="4" id="KW-0067">ATP-binding</keyword>
<evidence type="ECO:0000256" key="3">
    <source>
        <dbReference type="ARBA" id="ARBA00022763"/>
    </source>
</evidence>
<dbReference type="PANTHER" id="PTHR11361">
    <property type="entry name" value="DNA MISMATCH REPAIR PROTEIN MUTS FAMILY MEMBER"/>
    <property type="match status" value="1"/>
</dbReference>
<dbReference type="Proteomes" id="UP000008721">
    <property type="component" value="Chromosome"/>
</dbReference>
<dbReference type="InterPro" id="IPR003615">
    <property type="entry name" value="HNH_nuc"/>
</dbReference>
<dbReference type="SUPFAM" id="SSF52540">
    <property type="entry name" value="P-loop containing nucleoside triphosphate hydrolases"/>
    <property type="match status" value="1"/>
</dbReference>
<dbReference type="GO" id="GO:0006298">
    <property type="term" value="P:mismatch repair"/>
    <property type="evidence" value="ECO:0007669"/>
    <property type="project" value="InterPro"/>
</dbReference>
<dbReference type="InterPro" id="IPR036187">
    <property type="entry name" value="DNA_mismatch_repair_MutS_sf"/>
</dbReference>
<dbReference type="GO" id="GO:0005524">
    <property type="term" value="F:ATP binding"/>
    <property type="evidence" value="ECO:0007669"/>
    <property type="project" value="UniProtKB-KW"/>
</dbReference>
<dbReference type="eggNOG" id="COG0249">
    <property type="taxonomic scope" value="Bacteria"/>
</dbReference>
<dbReference type="SUPFAM" id="SSF55271">
    <property type="entry name" value="DNA repair protein MutS, domain I"/>
    <property type="match status" value="1"/>
</dbReference>
<dbReference type="RefSeq" id="WP_013459757.1">
    <property type="nucleotide sequence ID" value="NC_014762.1"/>
</dbReference>
<proteinExistence type="inferred from homology"/>
<accession>E4U2B0</accession>
<evidence type="ECO:0000313" key="10">
    <source>
        <dbReference type="Proteomes" id="UP000008721"/>
    </source>
</evidence>
<protein>
    <submittedName>
        <fullName evidence="9">MutS III domain protein</fullName>
    </submittedName>
</protein>
<dbReference type="Pfam" id="PF13391">
    <property type="entry name" value="HNH_2"/>
    <property type="match status" value="1"/>
</dbReference>
<dbReference type="Gene3D" id="1.10.1420.10">
    <property type="match status" value="2"/>
</dbReference>
<feature type="domain" description="DNA mismatch repair proteins mutS family" evidence="8">
    <location>
        <begin position="683"/>
        <end position="873"/>
    </location>
</feature>
<dbReference type="InterPro" id="IPR000432">
    <property type="entry name" value="DNA_mismatch_repair_MutS_C"/>
</dbReference>
<dbReference type="InterPro" id="IPR007695">
    <property type="entry name" value="DNA_mismatch_repair_MutS-lik_N"/>
</dbReference>
<keyword evidence="5" id="KW-0238">DNA-binding</keyword>
<dbReference type="Gene3D" id="1.10.30.50">
    <property type="match status" value="1"/>
</dbReference>
<dbReference type="InterPro" id="IPR027417">
    <property type="entry name" value="P-loop_NTPase"/>
</dbReference>
<dbReference type="Gene3D" id="3.40.50.300">
    <property type="entry name" value="P-loop containing nucleotide triphosphate hydrolases"/>
    <property type="match status" value="1"/>
</dbReference>
<sequence>MNTEEIGAILNDKKKLLSEIYFELQAACEAKYGPDTLVIIEVGSFFEVYEVNNEEMKIGKAKEVAEFLNIQLTRKNKTILENSIQNPLLAGVPTVSIERYLSRLVQSKKYTIVLVRQQGEVPNIRRYISNIISPGTNFDYIAEASENYIASLLIDQNNGVYSIGYSAIDVGTGKTLINEIHGTREDKTYALDEVFTLLQSYQTSEVVVTFCAGDIDRDEVSRYLEIKNHHRTSMNEKRLKIDYQNELFERIYQIRSLLSPIEYLDLERYPYASESLCILINVIIDHDAGIIEKMNRPTFLGTNRYMYLGNNAAEQLGIISRDADEMTLLKLIDKTSTAMGKRLLRERLLNPICDAKLLEERFDLIDKMGEHIAPLETKLKEVYDLERILRRLKLGKLHPFELAYFYASLSAAESLFEEADRLKIGYDKSSAQECRLCASELRRIFNIEACAKFRRDQVDENLFNEGIDPSIDALEQLQSNNVSKLNAIISHIDTFFEGEGSYASIGWLESEGYHLLMTRNRYVSIEEALYNSFFTLEGQHYFFRDFQVRKLKTAVKLTSNLLDELSIENAGAKSRMIAQVKERYREHLEEIERRFSHAIEHLISFLAVVDVSLSGAKCAKQYRYVRPSIVPSPKAFIETVGLRHPLIESREENGIFVPNDLFLGAADQHTYEEHPTIENGEDVKGVLLYGINSSGKSSLMKSIGLSVVMAQGGFFVPCAMMRFSPVDKLLTRIVSKDNLYKGLSTFAVEMLELRNIFNRASENTLILGDEISHGTETESALAIVASAILKLREIGSMFIFATHLHQLSSLSEIQKAKEIVLLHLGVYYDEASDRLVYDRKLKSSSGSTLYGLEFAKSLHMDETFLKKAYEIRGRITDKTHEASMLKREKKSRYNTKLYLTKCALCDEAVDEVHHIVPQANADDGGSIGHYGMNHRYNLIPLCSKHHKLVHEGKIAIHGFIMGEDGLRLSYSETRSDL</sequence>
<evidence type="ECO:0000259" key="7">
    <source>
        <dbReference type="SMART" id="SM00533"/>
    </source>
</evidence>
<feature type="domain" description="DNA mismatch repair protein MutS core" evidence="7">
    <location>
        <begin position="323"/>
        <end position="650"/>
    </location>
</feature>
<comment type="similarity">
    <text evidence="1">Belongs to the DNA mismatch repair MutS family.</text>
</comment>